<gene>
    <name evidence="2" type="ORF">DB745_11420</name>
    <name evidence="3" type="ORF">DIZ81_10405</name>
</gene>
<keyword evidence="4" id="KW-1185">Reference proteome</keyword>
<evidence type="ECO:0000313" key="2">
    <source>
        <dbReference type="EMBL" id="PUT46277.1"/>
    </source>
</evidence>
<evidence type="ECO:0000313" key="4">
    <source>
        <dbReference type="Proteomes" id="UP000251035"/>
    </source>
</evidence>
<reference evidence="3 5" key="2">
    <citation type="submission" date="2018-04" db="EMBL/GenBank/DDBJ databases">
        <title>Whole genome sequence comparison of clinical and drinking water Legionella pneumophila isolates.</title>
        <authorList>
            <person name="Garner E."/>
        </authorList>
    </citation>
    <scope>NUCLEOTIDE SEQUENCE [LARGE SCALE GENOMIC DNA]</scope>
    <source>
        <strain evidence="3 5">WH02</strain>
    </source>
</reference>
<organism evidence="3 5">
    <name type="scientific">Legionella taurinensis</name>
    <dbReference type="NCBI Taxonomy" id="70611"/>
    <lineage>
        <taxon>Bacteria</taxon>
        <taxon>Pseudomonadati</taxon>
        <taxon>Pseudomonadota</taxon>
        <taxon>Gammaproteobacteria</taxon>
        <taxon>Legionellales</taxon>
        <taxon>Legionellaceae</taxon>
        <taxon>Legionella</taxon>
    </lineage>
</organism>
<evidence type="ECO:0000313" key="3">
    <source>
        <dbReference type="EMBL" id="TID41313.1"/>
    </source>
</evidence>
<evidence type="ECO:0000256" key="1">
    <source>
        <dbReference type="SAM" id="MobiDB-lite"/>
    </source>
</evidence>
<name>A0AB38N295_9GAMM</name>
<dbReference type="EMBL" id="QFGG01000009">
    <property type="protein sequence ID" value="TID41313.1"/>
    <property type="molecule type" value="Genomic_DNA"/>
</dbReference>
<dbReference type="RefSeq" id="WP_108293812.1">
    <property type="nucleotide sequence ID" value="NZ_QFGL01000011.1"/>
</dbReference>
<dbReference type="Proteomes" id="UP000306421">
    <property type="component" value="Unassembled WGS sequence"/>
</dbReference>
<evidence type="ECO:0000313" key="5">
    <source>
        <dbReference type="Proteomes" id="UP000306421"/>
    </source>
</evidence>
<reference evidence="2 4" key="1">
    <citation type="submission" date="2018-04" db="EMBL/GenBank/DDBJ databases">
        <title>Whole genome sequence comparison of clinical and drinking water Legionella pneumophila isolates associated with the Flint Water Crisis.</title>
        <authorList>
            <person name="Garner E."/>
            <person name="Brown C."/>
            <person name="Schwake O."/>
            <person name="Coil D."/>
            <person name="Jospin G."/>
            <person name="Eisen J."/>
            <person name="Edwards M."/>
            <person name="Pruden A."/>
        </authorList>
    </citation>
    <scope>NUCLEOTIDE SEQUENCE [LARGE SCALE GENOMIC DNA]</scope>
    <source>
        <strain evidence="2 4">Genessee03</strain>
    </source>
</reference>
<proteinExistence type="predicted"/>
<protein>
    <submittedName>
        <fullName evidence="3">Uncharacterized protein</fullName>
    </submittedName>
</protein>
<comment type="caution">
    <text evidence="3">The sequence shown here is derived from an EMBL/GenBank/DDBJ whole genome shotgun (WGS) entry which is preliminary data.</text>
</comment>
<feature type="region of interest" description="Disordered" evidence="1">
    <location>
        <begin position="39"/>
        <end position="66"/>
    </location>
</feature>
<dbReference type="Proteomes" id="UP000251035">
    <property type="component" value="Unassembled WGS sequence"/>
</dbReference>
<dbReference type="AlphaFoldDB" id="A0AB38N295"/>
<dbReference type="EMBL" id="QCXM01000012">
    <property type="protein sequence ID" value="PUT46277.1"/>
    <property type="molecule type" value="Genomic_DNA"/>
</dbReference>
<accession>A0AB38N295</accession>
<sequence>MRSLHQMAVMEAGAPFMDARLRGEEQEGRHRMTLSVDSSAVLPAKAGNHSKPVWGMHGTKQARPRD</sequence>